<dbReference type="Gene3D" id="1.10.10.10">
    <property type="entry name" value="Winged helix-like DNA-binding domain superfamily/Winged helix DNA-binding domain"/>
    <property type="match status" value="1"/>
</dbReference>
<keyword evidence="3" id="KW-0238">DNA-binding</keyword>
<dbReference type="GO" id="GO:0003677">
    <property type="term" value="F:DNA binding"/>
    <property type="evidence" value="ECO:0007669"/>
    <property type="project" value="UniProtKB-KW"/>
</dbReference>
<dbReference type="RefSeq" id="WP_188837202.1">
    <property type="nucleotide sequence ID" value="NZ_BMHI01000003.1"/>
</dbReference>
<comment type="similarity">
    <text evidence="1">Belongs to the LysR transcriptional regulatory family.</text>
</comment>
<evidence type="ECO:0000313" key="6">
    <source>
        <dbReference type="EMBL" id="GGB32326.1"/>
    </source>
</evidence>
<evidence type="ECO:0000259" key="5">
    <source>
        <dbReference type="PROSITE" id="PS50931"/>
    </source>
</evidence>
<evidence type="ECO:0000256" key="2">
    <source>
        <dbReference type="ARBA" id="ARBA00023015"/>
    </source>
</evidence>
<evidence type="ECO:0000256" key="3">
    <source>
        <dbReference type="ARBA" id="ARBA00023125"/>
    </source>
</evidence>
<dbReference type="SUPFAM" id="SSF46785">
    <property type="entry name" value="Winged helix' DNA-binding domain"/>
    <property type="match status" value="1"/>
</dbReference>
<organism evidence="6 7">
    <name type="scientific">Flexivirga endophytica</name>
    <dbReference type="NCBI Taxonomy" id="1849103"/>
    <lineage>
        <taxon>Bacteria</taxon>
        <taxon>Bacillati</taxon>
        <taxon>Actinomycetota</taxon>
        <taxon>Actinomycetes</taxon>
        <taxon>Micrococcales</taxon>
        <taxon>Dermacoccaceae</taxon>
        <taxon>Flexivirga</taxon>
    </lineage>
</organism>
<accession>A0A916WT59</accession>
<dbReference type="PROSITE" id="PS50931">
    <property type="entry name" value="HTH_LYSR"/>
    <property type="match status" value="1"/>
</dbReference>
<dbReference type="PRINTS" id="PR00039">
    <property type="entry name" value="HTHLYSR"/>
</dbReference>
<evidence type="ECO:0000313" key="7">
    <source>
        <dbReference type="Proteomes" id="UP000636793"/>
    </source>
</evidence>
<dbReference type="InterPro" id="IPR005119">
    <property type="entry name" value="LysR_subst-bd"/>
</dbReference>
<dbReference type="InterPro" id="IPR000847">
    <property type="entry name" value="LysR_HTH_N"/>
</dbReference>
<dbReference type="SUPFAM" id="SSF53850">
    <property type="entry name" value="Periplasmic binding protein-like II"/>
    <property type="match status" value="1"/>
</dbReference>
<dbReference type="PANTHER" id="PTHR30346">
    <property type="entry name" value="TRANSCRIPTIONAL DUAL REGULATOR HCAR-RELATED"/>
    <property type="match status" value="1"/>
</dbReference>
<dbReference type="FunFam" id="1.10.10.10:FF:000001">
    <property type="entry name" value="LysR family transcriptional regulator"/>
    <property type="match status" value="1"/>
</dbReference>
<name>A0A916WT59_9MICO</name>
<keyword evidence="4" id="KW-0804">Transcription</keyword>
<sequence>MELRQLVYFVAVAEHLHFGRAAAALSIGQPAVSQQIARLERELGVPLFDRSRRTVRLTVAGGRFLPEARAVLAAAERAARAAAVPGGGALPSGTLRLGTSAGLGERLGEVLRVLGELLPGTAPELVTAPTRARLERVASGQLDAAFVRGVTSAAGTELIEVWRDRLLVVLPASLAPGEDTIGLTELAALPLRIVPRRQNPPLVDLVQDACAARGFAPVITEHVGLLEGLIASIGSGPPSWSIIYESQARTLRQPHVVFLPTEPAMFMPTALAVPADATSRQVAPLLRACAAAASIDRES</sequence>
<dbReference type="PANTHER" id="PTHR30346:SF28">
    <property type="entry name" value="HTH-TYPE TRANSCRIPTIONAL REGULATOR CYNR"/>
    <property type="match status" value="1"/>
</dbReference>
<dbReference type="Gene3D" id="3.40.190.10">
    <property type="entry name" value="Periplasmic binding protein-like II"/>
    <property type="match status" value="2"/>
</dbReference>
<feature type="domain" description="HTH lysR-type" evidence="5">
    <location>
        <begin position="1"/>
        <end position="58"/>
    </location>
</feature>
<dbReference type="InterPro" id="IPR036388">
    <property type="entry name" value="WH-like_DNA-bd_sf"/>
</dbReference>
<keyword evidence="2" id="KW-0805">Transcription regulation</keyword>
<dbReference type="InterPro" id="IPR036390">
    <property type="entry name" value="WH_DNA-bd_sf"/>
</dbReference>
<dbReference type="AlphaFoldDB" id="A0A916WT59"/>
<reference evidence="6" key="1">
    <citation type="journal article" date="2014" name="Int. J. Syst. Evol. Microbiol.">
        <title>Complete genome sequence of Corynebacterium casei LMG S-19264T (=DSM 44701T), isolated from a smear-ripened cheese.</title>
        <authorList>
            <consortium name="US DOE Joint Genome Institute (JGI-PGF)"/>
            <person name="Walter F."/>
            <person name="Albersmeier A."/>
            <person name="Kalinowski J."/>
            <person name="Ruckert C."/>
        </authorList>
    </citation>
    <scope>NUCLEOTIDE SEQUENCE</scope>
    <source>
        <strain evidence="6">CGMCC 1.15085</strain>
    </source>
</reference>
<dbReference type="Proteomes" id="UP000636793">
    <property type="component" value="Unassembled WGS sequence"/>
</dbReference>
<dbReference type="EMBL" id="BMHI01000003">
    <property type="protein sequence ID" value="GGB32326.1"/>
    <property type="molecule type" value="Genomic_DNA"/>
</dbReference>
<keyword evidence="7" id="KW-1185">Reference proteome</keyword>
<evidence type="ECO:0000256" key="1">
    <source>
        <dbReference type="ARBA" id="ARBA00009437"/>
    </source>
</evidence>
<comment type="caution">
    <text evidence="6">The sequence shown here is derived from an EMBL/GenBank/DDBJ whole genome shotgun (WGS) entry which is preliminary data.</text>
</comment>
<dbReference type="Pfam" id="PF03466">
    <property type="entry name" value="LysR_substrate"/>
    <property type="match status" value="1"/>
</dbReference>
<dbReference type="GO" id="GO:0003700">
    <property type="term" value="F:DNA-binding transcription factor activity"/>
    <property type="evidence" value="ECO:0007669"/>
    <property type="project" value="InterPro"/>
</dbReference>
<dbReference type="CDD" id="cd08414">
    <property type="entry name" value="PBP2_LTTR_aromatics_like"/>
    <property type="match status" value="1"/>
</dbReference>
<dbReference type="GO" id="GO:0032993">
    <property type="term" value="C:protein-DNA complex"/>
    <property type="evidence" value="ECO:0007669"/>
    <property type="project" value="TreeGrafter"/>
</dbReference>
<protein>
    <submittedName>
        <fullName evidence="6">LysR family transcriptional regulator</fullName>
    </submittedName>
</protein>
<evidence type="ECO:0000256" key="4">
    <source>
        <dbReference type="ARBA" id="ARBA00023163"/>
    </source>
</evidence>
<dbReference type="Pfam" id="PF00126">
    <property type="entry name" value="HTH_1"/>
    <property type="match status" value="1"/>
</dbReference>
<reference evidence="6" key="2">
    <citation type="submission" date="2020-09" db="EMBL/GenBank/DDBJ databases">
        <authorList>
            <person name="Sun Q."/>
            <person name="Zhou Y."/>
        </authorList>
    </citation>
    <scope>NUCLEOTIDE SEQUENCE</scope>
    <source>
        <strain evidence="6">CGMCC 1.15085</strain>
    </source>
</reference>
<proteinExistence type="inferred from homology"/>
<gene>
    <name evidence="6" type="ORF">GCM10011492_23720</name>
</gene>